<feature type="region of interest" description="Disordered" evidence="1">
    <location>
        <begin position="308"/>
        <end position="345"/>
    </location>
</feature>
<evidence type="ECO:0000313" key="2">
    <source>
        <dbReference type="Proteomes" id="UP000025227"/>
    </source>
</evidence>
<evidence type="ECO:0000256" key="1">
    <source>
        <dbReference type="SAM" id="MobiDB-lite"/>
    </source>
</evidence>
<dbReference type="Proteomes" id="UP000025227">
    <property type="component" value="Unplaced"/>
</dbReference>
<reference evidence="3" key="1">
    <citation type="submission" date="2020-12" db="UniProtKB">
        <authorList>
            <consortium name="WormBaseParasite"/>
        </authorList>
    </citation>
    <scope>IDENTIFICATION</scope>
    <source>
        <strain evidence="3">MHco3</strain>
    </source>
</reference>
<dbReference type="AlphaFoldDB" id="A0A7I4Z0F5"/>
<organism evidence="2 3">
    <name type="scientific">Haemonchus contortus</name>
    <name type="common">Barber pole worm</name>
    <dbReference type="NCBI Taxonomy" id="6289"/>
    <lineage>
        <taxon>Eukaryota</taxon>
        <taxon>Metazoa</taxon>
        <taxon>Ecdysozoa</taxon>
        <taxon>Nematoda</taxon>
        <taxon>Chromadorea</taxon>
        <taxon>Rhabditida</taxon>
        <taxon>Rhabditina</taxon>
        <taxon>Rhabditomorpha</taxon>
        <taxon>Strongyloidea</taxon>
        <taxon>Trichostrongylidae</taxon>
        <taxon>Haemonchus</taxon>
    </lineage>
</organism>
<dbReference type="WBParaSite" id="HCON_00157650-00003">
    <property type="protein sequence ID" value="HCON_00157650-00003"/>
    <property type="gene ID" value="HCON_00157650"/>
</dbReference>
<keyword evidence="2" id="KW-1185">Reference proteome</keyword>
<feature type="compositionally biased region" description="Polar residues" evidence="1">
    <location>
        <begin position="310"/>
        <end position="335"/>
    </location>
</feature>
<evidence type="ECO:0000313" key="3">
    <source>
        <dbReference type="WBParaSite" id="HCON_00157650-00003"/>
    </source>
</evidence>
<accession>A0A7I4Z0F5</accession>
<feature type="compositionally biased region" description="Low complexity" evidence="1">
    <location>
        <begin position="147"/>
        <end position="170"/>
    </location>
</feature>
<feature type="region of interest" description="Disordered" evidence="1">
    <location>
        <begin position="139"/>
        <end position="170"/>
    </location>
</feature>
<dbReference type="OrthoDB" id="5867448at2759"/>
<feature type="region of interest" description="Disordered" evidence="1">
    <location>
        <begin position="192"/>
        <end position="215"/>
    </location>
</feature>
<sequence>MEAAKLDVNFTSADVVLSLLSPFADGRPAWKARASGVLFVAGVGSYCAYRICTKYLGKRFVWTLLESARFDNPATADRRLLYACGLPLSDDEDGEYDDCDDRRSRRSSCSRAASEMSLQRLSRYPRRSRGLLAIRQPKAAGVSGVLRRPSTSDRSSQSHPHSSSMSDRSASLRIVWEGQQDWDDEFAIADAQQRESNGSRTRCSPPKVAPSTSVGDMSTVFDEVLSMSSAVEPPEVEEALYAQSAESDDPNHEEILQRCLTDSKYMYESVIVANSEVGSDCDSVISTRSNLRELRKQLTRVMGPKGLWDLTQQKPSTSHLKLDSNEMTDSGFSRSTRSKHSHEPRSLFDSAIGGELFSSEDESVDKPERHVLNPLRESDTTSQVSLEWCDEGLRDETCATSDGDERFAVGDLELEYESNRESMASSSRSSPFNICHDHRPTDSRDLMVYACEKYLPYSPHFKAIQNFYHRRRLRRIAPSPRTADETLRLFITSALYHGYDLLTKSPSTLLESFESCVSECDFLHRWSGTTLDQMREDLQHLADTKASRSLPVSDADIRGLALLVVLTARDVYNAKLAGDPTCSWFTLDSPADVMKHFERNLPLDEICWRLLGRSCDVSIEIHDFSGSRRDTIRLGTSPNCIHWLRTSVTAAPQPLFYVPDD</sequence>
<proteinExistence type="predicted"/>
<protein>
    <submittedName>
        <fullName evidence="3">BTB domain-containing protein</fullName>
    </submittedName>
</protein>
<name>A0A7I4Z0F5_HAECO</name>